<evidence type="ECO:0000256" key="1">
    <source>
        <dbReference type="SAM" id="Phobius"/>
    </source>
</evidence>
<organism evidence="2 3">
    <name type="scientific">Macrostomum lignano</name>
    <dbReference type="NCBI Taxonomy" id="282301"/>
    <lineage>
        <taxon>Eukaryota</taxon>
        <taxon>Metazoa</taxon>
        <taxon>Spiralia</taxon>
        <taxon>Lophotrochozoa</taxon>
        <taxon>Platyhelminthes</taxon>
        <taxon>Rhabditophora</taxon>
        <taxon>Macrostomorpha</taxon>
        <taxon>Macrostomida</taxon>
        <taxon>Macrostomidae</taxon>
        <taxon>Macrostomum</taxon>
    </lineage>
</organism>
<feature type="transmembrane region" description="Helical" evidence="1">
    <location>
        <begin position="165"/>
        <end position="187"/>
    </location>
</feature>
<protein>
    <submittedName>
        <fullName evidence="3">MFS domain-containing protein</fullName>
    </submittedName>
</protein>
<reference evidence="3" key="1">
    <citation type="submission" date="2016-11" db="UniProtKB">
        <authorList>
            <consortium name="WormBaseParasite"/>
        </authorList>
    </citation>
    <scope>IDENTIFICATION</scope>
</reference>
<dbReference type="AlphaFoldDB" id="A0A1I8FA91"/>
<keyword evidence="2" id="KW-1185">Reference proteome</keyword>
<proteinExistence type="predicted"/>
<keyword evidence="1" id="KW-0472">Membrane</keyword>
<dbReference type="Proteomes" id="UP000095280">
    <property type="component" value="Unplaced"/>
</dbReference>
<keyword evidence="1" id="KW-1133">Transmembrane helix</keyword>
<accession>A0A1I8FA91</accession>
<dbReference type="WBParaSite" id="maker-unitig_25112-snap-gene-0.1-mRNA-1">
    <property type="protein sequence ID" value="maker-unitig_25112-snap-gene-0.1-mRNA-1"/>
    <property type="gene ID" value="maker-unitig_25112-snap-gene-0.1"/>
</dbReference>
<sequence length="200" mass="21351">LGTCLTGLTVAVSIGLVILTSGANIRFRTRPRVRILILGERHIGESGLTWTDESKGLITGILHEVTSRTPQFVLHHVGNSTLRVQLLCISVLSVESQKPEVSLDQINKRVEGTMLIDGAYGRRFISNDMLLSVMAGIGGAFNAFGRLVAGIVIDRLHFRLYGSALFAQVYGLVFLFKAVAGALIAAVTTAASGRSAGLAF</sequence>
<feature type="transmembrane region" description="Helical" evidence="1">
    <location>
        <begin position="6"/>
        <end position="25"/>
    </location>
</feature>
<name>A0A1I8FA91_9PLAT</name>
<feature type="transmembrane region" description="Helical" evidence="1">
    <location>
        <begin position="130"/>
        <end position="153"/>
    </location>
</feature>
<evidence type="ECO:0000313" key="2">
    <source>
        <dbReference type="Proteomes" id="UP000095280"/>
    </source>
</evidence>
<keyword evidence="1" id="KW-0812">Transmembrane</keyword>
<evidence type="ECO:0000313" key="3">
    <source>
        <dbReference type="WBParaSite" id="maker-unitig_25112-snap-gene-0.1-mRNA-1"/>
    </source>
</evidence>